<gene>
    <name evidence="1" type="ORF">L227DRAFT_514113</name>
</gene>
<protein>
    <submittedName>
        <fullName evidence="1">Uncharacterized protein</fullName>
    </submittedName>
</protein>
<name>A0A5C2RNF6_9APHY</name>
<sequence>PLTQPWLPFKSHIDFEFSEFCAEASLNTKQVDSVLELVQKIAADPAQLSSKLASDVHVAWENAKSHQPAFEKSIIEVPYRKGTLEFDVHTRSSWQWALALIKDTTLAQHITWHAVKQFKFTDGEWVRFWDEPNTADYWWDVQVCMSYYAAVGMRA</sequence>
<reference evidence="1" key="1">
    <citation type="journal article" date="2018" name="Genome Biol. Evol.">
        <title>Genomics and development of Lentinus tigrinus, a white-rot wood-decaying mushroom with dimorphic fruiting bodies.</title>
        <authorList>
            <person name="Wu B."/>
            <person name="Xu Z."/>
            <person name="Knudson A."/>
            <person name="Carlson A."/>
            <person name="Chen N."/>
            <person name="Kovaka S."/>
            <person name="LaButti K."/>
            <person name="Lipzen A."/>
            <person name="Pennachio C."/>
            <person name="Riley R."/>
            <person name="Schakwitz W."/>
            <person name="Umezawa K."/>
            <person name="Ohm R.A."/>
            <person name="Grigoriev I.V."/>
            <person name="Nagy L.G."/>
            <person name="Gibbons J."/>
            <person name="Hibbett D."/>
        </authorList>
    </citation>
    <scope>NUCLEOTIDE SEQUENCE [LARGE SCALE GENOMIC DNA]</scope>
    <source>
        <strain evidence="1">ALCF2SS1-6</strain>
    </source>
</reference>
<organism evidence="1 2">
    <name type="scientific">Lentinus tigrinus ALCF2SS1-6</name>
    <dbReference type="NCBI Taxonomy" id="1328759"/>
    <lineage>
        <taxon>Eukaryota</taxon>
        <taxon>Fungi</taxon>
        <taxon>Dikarya</taxon>
        <taxon>Basidiomycota</taxon>
        <taxon>Agaricomycotina</taxon>
        <taxon>Agaricomycetes</taxon>
        <taxon>Polyporales</taxon>
        <taxon>Polyporaceae</taxon>
        <taxon>Lentinus</taxon>
    </lineage>
</organism>
<dbReference type="EMBL" id="ML122337">
    <property type="protein sequence ID" value="RPD52844.1"/>
    <property type="molecule type" value="Genomic_DNA"/>
</dbReference>
<dbReference type="OrthoDB" id="2795925at2759"/>
<dbReference type="STRING" id="1328759.A0A5C2RNF6"/>
<proteinExistence type="predicted"/>
<evidence type="ECO:0000313" key="1">
    <source>
        <dbReference type="EMBL" id="RPD52844.1"/>
    </source>
</evidence>
<keyword evidence="2" id="KW-1185">Reference proteome</keyword>
<evidence type="ECO:0000313" key="2">
    <source>
        <dbReference type="Proteomes" id="UP000313359"/>
    </source>
</evidence>
<accession>A0A5C2RNF6</accession>
<dbReference type="Proteomes" id="UP000313359">
    <property type="component" value="Unassembled WGS sequence"/>
</dbReference>
<dbReference type="AlphaFoldDB" id="A0A5C2RNF6"/>
<feature type="non-terminal residue" evidence="1">
    <location>
        <position position="1"/>
    </location>
</feature>